<feature type="compositionally biased region" description="Basic residues" evidence="2">
    <location>
        <begin position="517"/>
        <end position="526"/>
    </location>
</feature>
<accession>A0ABN7RNT3</accession>
<proteinExistence type="inferred from homology"/>
<feature type="compositionally biased region" description="Basic and acidic residues" evidence="2">
    <location>
        <begin position="321"/>
        <end position="340"/>
    </location>
</feature>
<dbReference type="EMBL" id="OU015568">
    <property type="protein sequence ID" value="CAG5082271.1"/>
    <property type="molecule type" value="Genomic_DNA"/>
</dbReference>
<feature type="domain" description="Cwf19-like protein C-terminal" evidence="3">
    <location>
        <begin position="123"/>
        <end position="208"/>
    </location>
</feature>
<sequence>MIMAPQLMLANSAHMPGMAGAPNPFGQPDIWWHAKQIRWNAWTIQSFFSTEPIFCNGHAMQLLTILQQLLLIPVSISSLLTALATKTKGFPHFVTECVPIDMEEAEMGPMYFQKAFQDAEDMWAINEAVINTMKEMSHFKKVQKLGHIAVEFGGGGGFAHIVENNERVPPYFMREILGGLADISPRKWRKPALDEEAEVIFRAEQMEKSLKENRYPPLERAAEISQPSPHFISPKKTSNKSSNSKLVSDLDPDQPTPSPQRKTSSAKESTEISPRIPLAELLQSQKSPDGWGTQETQLSQLSRYEMMERAAEFSQSTTDATPDKNRTEHSPKTPRAEKKQNKAVKPSPKVSENTLGSEEGIAGISVSVSGELLNDEVPSDPEISLSVSGELFDDELQPIDTTQISQQDEEEANSSQGSSVYKTPEKSLPKTPSKTDQSAPASPPQPPRKLRRSLFNENQEEPMDTPEIIMASSGDTTGKSKRSKQKIPGHRFLERRYERLKGEQEGLTMCRTYAPKSLKKKSRKKR</sequence>
<feature type="region of interest" description="Disordered" evidence="2">
    <location>
        <begin position="221"/>
        <end position="490"/>
    </location>
</feature>
<organism evidence="4 5">
    <name type="scientific">Oikopleura dioica</name>
    <name type="common">Tunicate</name>
    <dbReference type="NCBI Taxonomy" id="34765"/>
    <lineage>
        <taxon>Eukaryota</taxon>
        <taxon>Metazoa</taxon>
        <taxon>Chordata</taxon>
        <taxon>Tunicata</taxon>
        <taxon>Appendicularia</taxon>
        <taxon>Copelata</taxon>
        <taxon>Oikopleuridae</taxon>
        <taxon>Oikopleura</taxon>
    </lineage>
</organism>
<feature type="compositionally biased region" description="Polar residues" evidence="2">
    <location>
        <begin position="282"/>
        <end position="302"/>
    </location>
</feature>
<gene>
    <name evidence="4" type="ORF">OKIOD_LOCUS1638</name>
</gene>
<dbReference type="PANTHER" id="PTHR12072:SF5">
    <property type="entry name" value="CWF19-LIKE PROTEIN 2"/>
    <property type="match status" value="1"/>
</dbReference>
<dbReference type="Pfam" id="PF04676">
    <property type="entry name" value="CwfJ_C_2"/>
    <property type="match status" value="1"/>
</dbReference>
<dbReference type="InterPro" id="IPR040194">
    <property type="entry name" value="Cwf19-like"/>
</dbReference>
<dbReference type="PANTHER" id="PTHR12072">
    <property type="entry name" value="CWF19, CELL CYCLE CONTROL PROTEIN"/>
    <property type="match status" value="1"/>
</dbReference>
<feature type="region of interest" description="Disordered" evidence="2">
    <location>
        <begin position="503"/>
        <end position="526"/>
    </location>
</feature>
<protein>
    <submittedName>
        <fullName evidence="4">Oidioi.mRNA.OKI2018_I69.PAR.g10080.t1.cds</fullName>
    </submittedName>
</protein>
<dbReference type="InterPro" id="IPR006767">
    <property type="entry name" value="Cwf19-like_C_dom-2"/>
</dbReference>
<dbReference type="Proteomes" id="UP001158576">
    <property type="component" value="Chromosome PAR"/>
</dbReference>
<feature type="compositionally biased region" description="Low complexity" evidence="2">
    <location>
        <begin position="235"/>
        <end position="245"/>
    </location>
</feature>
<feature type="compositionally biased region" description="Basic residues" evidence="2">
    <location>
        <begin position="479"/>
        <end position="489"/>
    </location>
</feature>
<evidence type="ECO:0000256" key="1">
    <source>
        <dbReference type="ARBA" id="ARBA00006795"/>
    </source>
</evidence>
<name>A0ABN7RNT3_OIKDI</name>
<evidence type="ECO:0000313" key="4">
    <source>
        <dbReference type="EMBL" id="CAG5082271.1"/>
    </source>
</evidence>
<evidence type="ECO:0000313" key="5">
    <source>
        <dbReference type="Proteomes" id="UP001158576"/>
    </source>
</evidence>
<reference evidence="4 5" key="1">
    <citation type="submission" date="2021-04" db="EMBL/GenBank/DDBJ databases">
        <authorList>
            <person name="Bliznina A."/>
        </authorList>
    </citation>
    <scope>NUCLEOTIDE SEQUENCE [LARGE SCALE GENOMIC DNA]</scope>
</reference>
<evidence type="ECO:0000256" key="2">
    <source>
        <dbReference type="SAM" id="MobiDB-lite"/>
    </source>
</evidence>
<keyword evidence="5" id="KW-1185">Reference proteome</keyword>
<comment type="similarity">
    <text evidence="1">Belongs to the CWF19 family.</text>
</comment>
<evidence type="ECO:0000259" key="3">
    <source>
        <dbReference type="Pfam" id="PF04676"/>
    </source>
</evidence>